<protein>
    <submittedName>
        <fullName evidence="1">Uncharacterized protein</fullName>
    </submittedName>
</protein>
<dbReference type="Proteomes" id="UP000681722">
    <property type="component" value="Unassembled WGS sequence"/>
</dbReference>
<proteinExistence type="predicted"/>
<organism evidence="1 3">
    <name type="scientific">Didymodactylos carnosus</name>
    <dbReference type="NCBI Taxonomy" id="1234261"/>
    <lineage>
        <taxon>Eukaryota</taxon>
        <taxon>Metazoa</taxon>
        <taxon>Spiralia</taxon>
        <taxon>Gnathifera</taxon>
        <taxon>Rotifera</taxon>
        <taxon>Eurotatoria</taxon>
        <taxon>Bdelloidea</taxon>
        <taxon>Philodinida</taxon>
        <taxon>Philodinidae</taxon>
        <taxon>Didymodactylos</taxon>
    </lineage>
</organism>
<evidence type="ECO:0000313" key="1">
    <source>
        <dbReference type="EMBL" id="CAF1628048.1"/>
    </source>
</evidence>
<dbReference type="OrthoDB" id="10525872at2759"/>
<name>A0A816CZ98_9BILA</name>
<sequence>MDDLSYKQINVLTYDLSVKDYTKVINQTFNIGALKRKLHEYIGHKRNIDDVFPIHCRLKLYIIESQISKLENNNLKSLNILHKALLCHTVDDVIEAIIWLLKNNYYHQTIIQTLIGDISKWNTTELSNALIVDINLPKICVHYKDFVSSPHLKMIRKYETSITKRLDIDHLSAGLSYIDMCMAVGGDPTCVASNFILAAICFYELMKKCVDADKAYAYRNVINDLSIQSFFLSRRYLPPHMQIYICKLAFTLMTKTSQLFKRYVTLTPLTLSSNKTQSKQLLVTKQQSLILSELLKNIVNSAKISPFIQLPTSLSYDTLYLELTGQKFLTKFLNKMANHKRQQELFPAHLYQQNTR</sequence>
<gene>
    <name evidence="1" type="ORF">GPM918_LOCUS44178</name>
    <name evidence="2" type="ORF">SRO942_LOCUS45916</name>
</gene>
<keyword evidence="3" id="KW-1185">Reference proteome</keyword>
<accession>A0A816CZ98</accession>
<dbReference type="EMBL" id="CAJOBC010110380">
    <property type="protein sequence ID" value="CAF4524198.1"/>
    <property type="molecule type" value="Genomic_DNA"/>
</dbReference>
<reference evidence="1" key="1">
    <citation type="submission" date="2021-02" db="EMBL/GenBank/DDBJ databases">
        <authorList>
            <person name="Nowell W R."/>
        </authorList>
    </citation>
    <scope>NUCLEOTIDE SEQUENCE</scope>
</reference>
<evidence type="ECO:0000313" key="3">
    <source>
        <dbReference type="Proteomes" id="UP000663829"/>
    </source>
</evidence>
<dbReference type="EMBL" id="CAJNOQ010042746">
    <property type="protein sequence ID" value="CAF1628048.1"/>
    <property type="molecule type" value="Genomic_DNA"/>
</dbReference>
<dbReference type="AlphaFoldDB" id="A0A816CZ98"/>
<comment type="caution">
    <text evidence="1">The sequence shown here is derived from an EMBL/GenBank/DDBJ whole genome shotgun (WGS) entry which is preliminary data.</text>
</comment>
<evidence type="ECO:0000313" key="2">
    <source>
        <dbReference type="EMBL" id="CAF4524198.1"/>
    </source>
</evidence>
<dbReference type="Proteomes" id="UP000663829">
    <property type="component" value="Unassembled WGS sequence"/>
</dbReference>